<protein>
    <submittedName>
        <fullName evidence="1">Uncharacterized protein</fullName>
    </submittedName>
</protein>
<evidence type="ECO:0000313" key="2">
    <source>
        <dbReference type="Proteomes" id="UP000004662"/>
    </source>
</evidence>
<dbReference type="EMBL" id="CM001368">
    <property type="protein sequence ID" value="EHJ48867.1"/>
    <property type="molecule type" value="Genomic_DNA"/>
</dbReference>
<dbReference type="AlphaFoldDB" id="G7QBK4"/>
<gene>
    <name evidence="1" type="ORF">DFW101_2864</name>
</gene>
<dbReference type="STRING" id="694327.DFW101_2864"/>
<dbReference type="eggNOG" id="COG1675">
    <property type="taxonomic scope" value="Bacteria"/>
</dbReference>
<dbReference type="RefSeq" id="WP_009182227.1">
    <property type="nucleotide sequence ID" value="NZ_CM001368.1"/>
</dbReference>
<keyword evidence="2" id="KW-1185">Reference proteome</keyword>
<sequence>MGGFGSGRPGWRPIAEHMLRLDVRRLYREGWLRPGLAFTLKWSWRDEPAGNINIVTNTDSIRLIYTHGSGENREAMDYAVNLDRTPCHYGGTRTWFLCPRCGRRVGVLFGGKRFLCRYCQDVAYAVENENKLDRLLRRSNKLRERVKARAGTAYPVTFKPKGMHQRTFDRIRWEIQELEAGFWLAAAEKFNFTV</sequence>
<proteinExistence type="predicted"/>
<evidence type="ECO:0000313" key="1">
    <source>
        <dbReference type="EMBL" id="EHJ48867.1"/>
    </source>
</evidence>
<dbReference type="Proteomes" id="UP000004662">
    <property type="component" value="Chromosome"/>
</dbReference>
<organism evidence="1 2">
    <name type="scientific">Solidesulfovibrio carbinoliphilus subsp. oakridgensis</name>
    <dbReference type="NCBI Taxonomy" id="694327"/>
    <lineage>
        <taxon>Bacteria</taxon>
        <taxon>Pseudomonadati</taxon>
        <taxon>Thermodesulfobacteriota</taxon>
        <taxon>Desulfovibrionia</taxon>
        <taxon>Desulfovibrionales</taxon>
        <taxon>Desulfovibrionaceae</taxon>
        <taxon>Solidesulfovibrio</taxon>
    </lineage>
</organism>
<name>G7QBK4_9BACT</name>
<dbReference type="HOGENOM" id="CLU_120867_0_0_7"/>
<dbReference type="OrthoDB" id="5951715at2"/>
<accession>G7QBK4</accession>
<reference evidence="2" key="1">
    <citation type="journal article" date="2015" name="Genome Announc.">
        <title>High-Quality Draft Genome Sequence of Desulfovibrio carbinoliphilus FW-101-2B, an Organic Acid-Oxidizing Sulfate-Reducing Bacterium Isolated from Uranium(VI)-Contaminated Groundwater.</title>
        <authorList>
            <person name="Ramsay B.D."/>
            <person name="Hwang C."/>
            <person name="Woo H.L."/>
            <person name="Carroll S.L."/>
            <person name="Lucas S."/>
            <person name="Han J."/>
            <person name="Lapidus A.L."/>
            <person name="Cheng J.F."/>
            <person name="Goodwin L.A."/>
            <person name="Pitluck S."/>
            <person name="Peters L."/>
            <person name="Chertkov O."/>
            <person name="Held B."/>
            <person name="Detter J.C."/>
            <person name="Han C.S."/>
            <person name="Tapia R."/>
            <person name="Land M.L."/>
            <person name="Hauser L.J."/>
            <person name="Kyrpides N.C."/>
            <person name="Ivanova N.N."/>
            <person name="Mikhailova N."/>
            <person name="Pagani I."/>
            <person name="Woyke T."/>
            <person name="Arkin A.P."/>
            <person name="Dehal P."/>
            <person name="Chivian D."/>
            <person name="Criddle C.S."/>
            <person name="Wu W."/>
            <person name="Chakraborty R."/>
            <person name="Hazen T.C."/>
            <person name="Fields M.W."/>
        </authorList>
    </citation>
    <scope>NUCLEOTIDE SEQUENCE [LARGE SCALE GENOMIC DNA]</scope>
    <source>
        <strain evidence="2">FW-101-2B</strain>
    </source>
</reference>